<dbReference type="Pfam" id="PF18883">
    <property type="entry name" value="AC_1"/>
    <property type="match status" value="1"/>
</dbReference>
<reference evidence="4 5" key="1">
    <citation type="journal article" date="2013" name="Appl. Microbiol. Biotechnol.">
        <title>Glycerol assimilation and production of 1,3-propanediol by Citrobacter amalonaticus Y19.</title>
        <authorList>
            <person name="Ainala S.K."/>
            <person name="Ashok S."/>
            <person name="Ko Y."/>
            <person name="Park S."/>
        </authorList>
    </citation>
    <scope>NUCLEOTIDE SEQUENCE [LARGE SCALE GENOMIC DNA]</scope>
    <source>
        <strain evidence="4 5">Y19</strain>
    </source>
</reference>
<dbReference type="SUPFAM" id="SSF103515">
    <property type="entry name" value="Autotransporter"/>
    <property type="match status" value="1"/>
</dbReference>
<dbReference type="InterPro" id="IPR013425">
    <property type="entry name" value="Autotrns_rpt"/>
</dbReference>
<dbReference type="SMART" id="SM00869">
    <property type="entry name" value="Autotransporter"/>
    <property type="match status" value="1"/>
</dbReference>
<dbReference type="Gene3D" id="2.160.20.20">
    <property type="match status" value="1"/>
</dbReference>
<evidence type="ECO:0000256" key="1">
    <source>
        <dbReference type="ARBA" id="ARBA00022729"/>
    </source>
</evidence>
<dbReference type="HOGENOM" id="CLU_002551_8_2_6"/>
<proteinExistence type="predicted"/>
<keyword evidence="1" id="KW-0732">Signal</keyword>
<dbReference type="NCBIfam" id="TIGR02601">
    <property type="entry name" value="autotrns_rpt"/>
    <property type="match status" value="3"/>
</dbReference>
<dbReference type="Pfam" id="PF03797">
    <property type="entry name" value="Autotransporter"/>
    <property type="match status" value="1"/>
</dbReference>
<name>A0A0F6TZU3_CITAM</name>
<dbReference type="InterPro" id="IPR005546">
    <property type="entry name" value="Autotransporte_beta"/>
</dbReference>
<protein>
    <submittedName>
        <fullName evidence="4">Lipoprotein/autotransporter domain-containing protein</fullName>
    </submittedName>
</protein>
<dbReference type="InterPro" id="IPR012332">
    <property type="entry name" value="Autotransporter_pectin_lyase_C"/>
</dbReference>
<dbReference type="GO" id="GO:0019867">
    <property type="term" value="C:outer membrane"/>
    <property type="evidence" value="ECO:0007669"/>
    <property type="project" value="InterPro"/>
</dbReference>
<dbReference type="NCBIfam" id="TIGR04393">
    <property type="entry name" value="rpt_T5SS_PEPC"/>
    <property type="match status" value="8"/>
</dbReference>
<evidence type="ECO:0000256" key="2">
    <source>
        <dbReference type="SAM" id="MobiDB-lite"/>
    </source>
</evidence>
<dbReference type="PANTHER" id="PTHR12338">
    <property type="entry name" value="AUTOTRANSPORTER"/>
    <property type="match status" value="1"/>
</dbReference>
<feature type="region of interest" description="Disordered" evidence="2">
    <location>
        <begin position="453"/>
        <end position="485"/>
    </location>
</feature>
<keyword evidence="4" id="KW-0449">Lipoprotein</keyword>
<dbReference type="InterPro" id="IPR050909">
    <property type="entry name" value="Bact_Autotransporter_VF"/>
</dbReference>
<evidence type="ECO:0000313" key="5">
    <source>
        <dbReference type="Proteomes" id="UP000034085"/>
    </source>
</evidence>
<dbReference type="Proteomes" id="UP000034085">
    <property type="component" value="Chromosome"/>
</dbReference>
<feature type="domain" description="Autotransporter" evidence="3">
    <location>
        <begin position="1438"/>
        <end position="1726"/>
    </location>
</feature>
<dbReference type="InterPro" id="IPR043990">
    <property type="entry name" value="AC_1"/>
</dbReference>
<dbReference type="InterPro" id="IPR036709">
    <property type="entry name" value="Autotransporte_beta_dom_sf"/>
</dbReference>
<dbReference type="PATRIC" id="fig|1261127.3.peg.5245"/>
<dbReference type="Pfam" id="PF12951">
    <property type="entry name" value="PATR"/>
    <property type="match status" value="3"/>
</dbReference>
<dbReference type="CDD" id="cd01344">
    <property type="entry name" value="PL2_Passenger_AT"/>
    <property type="match status" value="1"/>
</dbReference>
<dbReference type="SUPFAM" id="SSF51126">
    <property type="entry name" value="Pectin lyase-like"/>
    <property type="match status" value="1"/>
</dbReference>
<sequence>MVGTTTLGSFGDGRGTVNVDGSGSSFNTGALRVADYGFGELNISNAGAVYSDDASMISRSAGSTGTVTLSDGSLWEMVNSSSLSVGYRGVGELNINSASTVTAGATQIGNVQGAEGTVNVNGTHSTLTTGTLAVGDVGQGKLNITNTAVVKSTGESQIGRVEESTGQVVVNNAVWDITDAGGTALKLMLGGAGTGSLDILQGGTVTSGETRVGGWTRAIGTLNVDGANSKMTTDSLIVGDSGKGDLSITNNAVVKSIGGSVVGRVNQSTGYANVESGGYWDNSSAAGVLQSLGVGVEGLGTLDVLSGGTVNAGLVTVGRWVPASGTINVSGLNAKMFTGGMIVGYAGAGTLNISDNGEVKSTGAGTISNDANSNGQVNVTTGGHWELSDDAGTSLRSLVVGHLSAGTLNINTTGTVNAGTTTLGNGVSGEGTVTVNHAGSLLSSSETIVGDKGKGTLNVSDSGEVRSSQRASIGDEAGGSGTANVNTNGLWDITSDLTVGMAGNGALNIETAGQVKAGSIGIGDSASGVGNVRVDGAGSLLQGNDVDIGSNGTGTLTLSRSSTLALNNGNIFLGTYGGSHGTLNIGAAHGENAVDAGFITGTTGIIFGNGDGTLVFNHTNSSAVGYVVNPLISGNLGTVIQDAGHTVFTGENTYSGQTQVNGGTLTVASHSSSGSTGLGSSSVAIAEEGILEILGASNSAGDYRLSNALSGSGLLRVDLASTTNAFDFADTTGAAFTGVVELNKSTFALSGDNTQALTLATLKSNAGNTTTVGDGVQQIGGLNFNGGTVIFNASLPADSQAPGQIQTQTLTAGTGNVRVTLPDPWNDPGAANPDTTLNLLEQDDTHVGMQLVAAQTVQGSGGALVLQDQNGNAIGEDESVAIAQNGTVVADGEYGIRLTTAPDDGLYVNYGLKALTIHAGKTLELAEHSGASGAAADMSAKISGDGDLAVNSTGLVSLSNALNSYSGATRVLAGTLRTDASGALGNTSELFIHSGATADLNGTAQTVGLFTGQDGSTLAFNDGSLTLENGGTSHGVLTGGGALNVTGGVFAVNGANRNLSVVTTISNGAEVSINDAAGAGSGNIVNDGTLTLNGISGEVANSMSGTGTVQVSNVSDSTLSGDNSGFSGLFSIDDSSVMTVSELRHLGSAEIVDNGQLTISSDADWTLTNVISGDGGLSKLGGGILTLTADSAGYSGVTDINAGEIALGDDATSSVAMASSQVNIHSGAVLSGFGSTAGDVNVMQDGTLQVAHTTVGGDLNNRGTVMMNRPGARPGNQLAVNGNYSGNNGLMVFNTTLGDDNSATDKMTVSGNTSGSTRVQVNNVGGTGAQTVNGIELIDVGGSSAGEFALTTGTVEAGAYAYTLARGQGSDASNWYLTSQWSGPTPASPPIVDPGAAPALRPEAGSYINNLAVASSLFNHRLHDRLGEPQYVDALRGEGVGAGSLWMRHVGGHMRSAAGEGQLKTRSNRYMMQMGGDIAQWSADGEDRWHLGVMWGYANEHSNTRSNRVGYGSDGRINGYSAGLYSTWYQNAAEKTGAYLDSWVLYNWFKNSVEADERGHDDYRSRGVTASLEGGYTLKVGEFSGSEGTVNRWYIQPQAQVTWMGVKDNAHYRHDGTRIETEGDGNIQSRLGVKTYLNSHNQRDDGKGREFQPYLEVNWLHNTETYSVKMDGERVSRDGARNLGEIRTGVEGKLGNGLSVWGNVGVQVGDKGYSDTQGMLGVKYSW</sequence>
<dbReference type="InterPro" id="IPR030895">
    <property type="entry name" value="T5SS_PEPC_rpt"/>
</dbReference>
<dbReference type="InterPro" id="IPR011050">
    <property type="entry name" value="Pectin_lyase_fold/virulence"/>
</dbReference>
<dbReference type="PROSITE" id="PS51208">
    <property type="entry name" value="AUTOTRANSPORTER"/>
    <property type="match status" value="1"/>
</dbReference>
<dbReference type="NCBIfam" id="TIGR01414">
    <property type="entry name" value="autotrans_barl"/>
    <property type="match status" value="1"/>
</dbReference>
<organism evidence="4 5">
    <name type="scientific">Citrobacter amalonaticus Y19</name>
    <dbReference type="NCBI Taxonomy" id="1261127"/>
    <lineage>
        <taxon>Bacteria</taxon>
        <taxon>Pseudomonadati</taxon>
        <taxon>Pseudomonadota</taxon>
        <taxon>Gammaproteobacteria</taxon>
        <taxon>Enterobacterales</taxon>
        <taxon>Enterobacteriaceae</taxon>
        <taxon>Citrobacter</taxon>
    </lineage>
</organism>
<dbReference type="Gene3D" id="2.40.128.130">
    <property type="entry name" value="Autotransporter beta-domain"/>
    <property type="match status" value="1"/>
</dbReference>
<dbReference type="EMBL" id="CP011132">
    <property type="protein sequence ID" value="AKE62047.1"/>
    <property type="molecule type" value="Genomic_DNA"/>
</dbReference>
<dbReference type="PANTHER" id="PTHR12338:SF5">
    <property type="entry name" value="ANTIGEN 43-RELATED"/>
    <property type="match status" value="1"/>
</dbReference>
<dbReference type="KEGG" id="cama:F384_25305"/>
<gene>
    <name evidence="4" type="ORF">F384_25305</name>
</gene>
<evidence type="ECO:0000313" key="4">
    <source>
        <dbReference type="EMBL" id="AKE62047.1"/>
    </source>
</evidence>
<dbReference type="InterPro" id="IPR006315">
    <property type="entry name" value="OM_autotransptr_brl_dom"/>
</dbReference>
<accession>A0A0F6TZU3</accession>
<evidence type="ECO:0000259" key="3">
    <source>
        <dbReference type="PROSITE" id="PS51208"/>
    </source>
</evidence>
<feature type="compositionally biased region" description="Polar residues" evidence="2">
    <location>
        <begin position="457"/>
        <end position="471"/>
    </location>
</feature>